<evidence type="ECO:0000256" key="1">
    <source>
        <dbReference type="SAM" id="Phobius"/>
    </source>
</evidence>
<feature type="transmembrane region" description="Helical" evidence="1">
    <location>
        <begin position="117"/>
        <end position="140"/>
    </location>
</feature>
<reference evidence="3" key="1">
    <citation type="journal article" date="2018" name="Nat. Microbiol.">
        <title>Leveraging single-cell genomics to expand the fungal tree of life.</title>
        <authorList>
            <person name="Ahrendt S.R."/>
            <person name="Quandt C.A."/>
            <person name="Ciobanu D."/>
            <person name="Clum A."/>
            <person name="Salamov A."/>
            <person name="Andreopoulos B."/>
            <person name="Cheng J.F."/>
            <person name="Woyke T."/>
            <person name="Pelin A."/>
            <person name="Henrissat B."/>
            <person name="Reynolds N.K."/>
            <person name="Benny G.L."/>
            <person name="Smith M.E."/>
            <person name="James T.Y."/>
            <person name="Grigoriev I.V."/>
        </authorList>
    </citation>
    <scope>NUCLEOTIDE SEQUENCE [LARGE SCALE GENOMIC DNA]</scope>
    <source>
        <strain evidence="3">RSA 468</strain>
    </source>
</reference>
<organism evidence="2 3">
    <name type="scientific">Dimargaris cristalligena</name>
    <dbReference type="NCBI Taxonomy" id="215637"/>
    <lineage>
        <taxon>Eukaryota</taxon>
        <taxon>Fungi</taxon>
        <taxon>Fungi incertae sedis</taxon>
        <taxon>Zoopagomycota</taxon>
        <taxon>Kickxellomycotina</taxon>
        <taxon>Dimargaritomycetes</taxon>
        <taxon>Dimargaritales</taxon>
        <taxon>Dimargaritaceae</taxon>
        <taxon>Dimargaris</taxon>
    </lineage>
</organism>
<accession>A0A4P9ZMY7</accession>
<name>A0A4P9ZMY7_9FUNG</name>
<gene>
    <name evidence="2" type="ORF">BJ085DRAFT_28820</name>
</gene>
<dbReference type="EMBL" id="ML003195">
    <property type="protein sequence ID" value="RKP34458.1"/>
    <property type="molecule type" value="Genomic_DNA"/>
</dbReference>
<proteinExistence type="predicted"/>
<sequence>MFWRIPAPSRMRSRDRLAGLSAGLANAGLFSSGIPRGAQSALRIGTPLRLAVCPTPITPLYTAPMCRSLSTSRTATGPFSNLFNWGSSGPKSPLYSLRSASIRADANRGNFTYINRIAVALCISALALTVSVASSFYLLFDYIETELSPIDDTSGRVKDPARKYLLSAAIREQILPSSDSALLYLQRARTMLLKEQGFTERDPVIVEITQRIAEHMDLQGRLIEAAREYTKVWDYHVGSGDTEPSTEPKPLDAANLVFKIRLALQFGAVNVGLTRWDAAKAQLGAGLLWISQLNSLVEAESATSRGTGNPWHTSIRQGGRPVIYNIHDVHLMEIRIIERLGDTYALQSQLPAAQRLYSDALTKYHSYRALRDQAIQRGDLQLPTWRSVPHHWLWLNDEVYNGQIDLAGFYFPPVAAVASLSRRRSMAKDHNKYPVVDPWVCVDAQLMDHLGEIKYGLGQREDADSWLASSRGVVERNSGIPACDSCAAVIYSHIARISEFNNQPEAAMAHWLVASRKAEAAKDAVLMEKCNRNLFQLQIAHSKSKKSSDPAKK</sequence>
<keyword evidence="3" id="KW-1185">Reference proteome</keyword>
<dbReference type="Proteomes" id="UP000268162">
    <property type="component" value="Unassembled WGS sequence"/>
</dbReference>
<evidence type="ECO:0000313" key="2">
    <source>
        <dbReference type="EMBL" id="RKP34458.1"/>
    </source>
</evidence>
<keyword evidence="1" id="KW-1133">Transmembrane helix</keyword>
<evidence type="ECO:0000313" key="3">
    <source>
        <dbReference type="Proteomes" id="UP000268162"/>
    </source>
</evidence>
<keyword evidence="1" id="KW-0472">Membrane</keyword>
<protein>
    <submittedName>
        <fullName evidence="2">Uncharacterized protein</fullName>
    </submittedName>
</protein>
<dbReference type="AlphaFoldDB" id="A0A4P9ZMY7"/>
<keyword evidence="1" id="KW-0812">Transmembrane</keyword>